<evidence type="ECO:0000256" key="4">
    <source>
        <dbReference type="ARBA" id="ARBA00023136"/>
    </source>
</evidence>
<feature type="transmembrane region" description="Helical" evidence="7">
    <location>
        <begin position="201"/>
        <end position="223"/>
    </location>
</feature>
<dbReference type="HOGENOM" id="CLU_019101_2_3_1"/>
<feature type="transmembrane region" description="Helical" evidence="7">
    <location>
        <begin position="12"/>
        <end position="30"/>
    </location>
</feature>
<keyword evidence="3 7" id="KW-1133">Transmembrane helix</keyword>
<evidence type="ECO:0000256" key="5">
    <source>
        <dbReference type="ARBA" id="ARBA00038359"/>
    </source>
</evidence>
<dbReference type="InterPro" id="IPR052337">
    <property type="entry name" value="SAT4-like"/>
</dbReference>
<feature type="transmembrane region" description="Helical" evidence="7">
    <location>
        <begin position="98"/>
        <end position="117"/>
    </location>
</feature>
<evidence type="ECO:0000256" key="1">
    <source>
        <dbReference type="ARBA" id="ARBA00004141"/>
    </source>
</evidence>
<evidence type="ECO:0000256" key="7">
    <source>
        <dbReference type="SAM" id="Phobius"/>
    </source>
</evidence>
<dbReference type="EMBL" id="JELW01000032">
    <property type="protein sequence ID" value="EXU97821.1"/>
    <property type="molecule type" value="Genomic_DNA"/>
</dbReference>
<dbReference type="Pfam" id="PF20684">
    <property type="entry name" value="Fung_rhodopsin"/>
    <property type="match status" value="1"/>
</dbReference>
<gene>
    <name evidence="9" type="ORF">X797_009009</name>
</gene>
<feature type="transmembrane region" description="Helical" evidence="7">
    <location>
        <begin position="168"/>
        <end position="189"/>
    </location>
</feature>
<organism evidence="9 10">
    <name type="scientific">Metarhizium robertsii</name>
    <dbReference type="NCBI Taxonomy" id="568076"/>
    <lineage>
        <taxon>Eukaryota</taxon>
        <taxon>Fungi</taxon>
        <taxon>Dikarya</taxon>
        <taxon>Ascomycota</taxon>
        <taxon>Pezizomycotina</taxon>
        <taxon>Sordariomycetes</taxon>
        <taxon>Hypocreomycetidae</taxon>
        <taxon>Hypocreales</taxon>
        <taxon>Clavicipitaceae</taxon>
        <taxon>Metarhizium</taxon>
    </lineage>
</organism>
<comment type="caution">
    <text evidence="9">The sequence shown here is derived from an EMBL/GenBank/DDBJ whole genome shotgun (WGS) entry which is preliminary data.</text>
</comment>
<feature type="transmembrane region" description="Helical" evidence="7">
    <location>
        <begin position="42"/>
        <end position="61"/>
    </location>
</feature>
<evidence type="ECO:0000259" key="8">
    <source>
        <dbReference type="Pfam" id="PF20684"/>
    </source>
</evidence>
<dbReference type="PANTHER" id="PTHR33048:SF149">
    <property type="entry name" value="UBID FAMILY DECARBOXYLASE"/>
    <property type="match status" value="1"/>
</dbReference>
<feature type="transmembrane region" description="Helical" evidence="7">
    <location>
        <begin position="129"/>
        <end position="148"/>
    </location>
</feature>
<dbReference type="PANTHER" id="PTHR33048">
    <property type="entry name" value="PTH11-LIKE INTEGRAL MEMBRANE PROTEIN (AFU_ORTHOLOGUE AFUA_5G11245)"/>
    <property type="match status" value="1"/>
</dbReference>
<feature type="domain" description="Rhodopsin" evidence="8">
    <location>
        <begin position="23"/>
        <end position="259"/>
    </location>
</feature>
<evidence type="ECO:0000256" key="2">
    <source>
        <dbReference type="ARBA" id="ARBA00022692"/>
    </source>
</evidence>
<dbReference type="Proteomes" id="UP000030151">
    <property type="component" value="Unassembled WGS sequence"/>
</dbReference>
<evidence type="ECO:0000313" key="10">
    <source>
        <dbReference type="Proteomes" id="UP000030151"/>
    </source>
</evidence>
<dbReference type="GO" id="GO:0016020">
    <property type="term" value="C:membrane"/>
    <property type="evidence" value="ECO:0007669"/>
    <property type="project" value="UniProtKB-SubCell"/>
</dbReference>
<evidence type="ECO:0000256" key="6">
    <source>
        <dbReference type="SAM" id="MobiDB-lite"/>
    </source>
</evidence>
<keyword evidence="4 7" id="KW-0472">Membrane</keyword>
<proteinExistence type="inferred from homology"/>
<dbReference type="OrthoDB" id="3903189at2759"/>
<comment type="similarity">
    <text evidence="5">Belongs to the SAT4 family.</text>
</comment>
<protein>
    <recommendedName>
        <fullName evidence="8">Rhodopsin domain-containing protein</fullName>
    </recommendedName>
</protein>
<comment type="subcellular location">
    <subcellularLocation>
        <location evidence="1">Membrane</location>
        <topology evidence="1">Multi-pass membrane protein</topology>
    </subcellularLocation>
</comment>
<reference evidence="9 10" key="1">
    <citation type="submission" date="2014-02" db="EMBL/GenBank/DDBJ databases">
        <title>The genome sequence of the entomopathogenic fungus Metarhizium robertsii ARSEF 2575.</title>
        <authorList>
            <person name="Giuliano Garisto Donzelli B."/>
            <person name="Roe B.A."/>
            <person name="Macmil S.L."/>
            <person name="Krasnoff S.B."/>
            <person name="Gibson D.M."/>
        </authorList>
    </citation>
    <scope>NUCLEOTIDE SEQUENCE [LARGE SCALE GENOMIC DNA]</scope>
    <source>
        <strain evidence="9 10">ARSEF 2575</strain>
    </source>
</reference>
<evidence type="ECO:0000256" key="3">
    <source>
        <dbReference type="ARBA" id="ARBA00022989"/>
    </source>
</evidence>
<feature type="transmembrane region" description="Helical" evidence="7">
    <location>
        <begin position="235"/>
        <end position="257"/>
    </location>
</feature>
<sequence length="376" mass="42171">MSSNIVAESWTWYALVWFVVVCRIISQILLRGSIKKLRPDDGLILFAMMTYTVLIVSINIVSDTASNLIDPEDHVVLTPESLRERRFGSKMVLIVEQMQISTVWIVKTCLLIMYYRLTLGLAQNTAVKLVAVYIAIGWIVMEILYFGVWCRPFSGYWEVPPSNPLHHLITNAVFNISSDLMIILIPIPLLLRTHWPLKKKLILCVVFGLGGFTILSAVLNKYYSFTQPYGSQWTFWYIRESSTAIIVANLPLTWTLIRRVFSVGSFRGGSGRRSSAAMRSTQTENERKHAAYNPHSAVREPSSSNQSQEVDVFSSRAIGTVVGCCCVRCICRYAASMLDHCQLAVALAMPSRTGPELQVPGSMACRSAWSMTPNSP</sequence>
<evidence type="ECO:0000313" key="9">
    <source>
        <dbReference type="EMBL" id="EXU97821.1"/>
    </source>
</evidence>
<name>A0A014NAB4_9HYPO</name>
<dbReference type="InterPro" id="IPR049326">
    <property type="entry name" value="Rhodopsin_dom_fungi"/>
</dbReference>
<feature type="region of interest" description="Disordered" evidence="6">
    <location>
        <begin position="267"/>
        <end position="305"/>
    </location>
</feature>
<accession>A0A014NAB4</accession>
<dbReference type="AlphaFoldDB" id="A0A014NAB4"/>
<keyword evidence="2 7" id="KW-0812">Transmembrane</keyword>
<dbReference type="eggNOG" id="ENOG502RYN6">
    <property type="taxonomic scope" value="Eukaryota"/>
</dbReference>